<organism evidence="1 2">
    <name type="scientific">Trifolium medium</name>
    <dbReference type="NCBI Taxonomy" id="97028"/>
    <lineage>
        <taxon>Eukaryota</taxon>
        <taxon>Viridiplantae</taxon>
        <taxon>Streptophyta</taxon>
        <taxon>Embryophyta</taxon>
        <taxon>Tracheophyta</taxon>
        <taxon>Spermatophyta</taxon>
        <taxon>Magnoliopsida</taxon>
        <taxon>eudicotyledons</taxon>
        <taxon>Gunneridae</taxon>
        <taxon>Pentapetalae</taxon>
        <taxon>rosids</taxon>
        <taxon>fabids</taxon>
        <taxon>Fabales</taxon>
        <taxon>Fabaceae</taxon>
        <taxon>Papilionoideae</taxon>
        <taxon>50 kb inversion clade</taxon>
        <taxon>NPAAA clade</taxon>
        <taxon>Hologalegina</taxon>
        <taxon>IRL clade</taxon>
        <taxon>Trifolieae</taxon>
        <taxon>Trifolium</taxon>
    </lineage>
</organism>
<dbReference type="Proteomes" id="UP000265520">
    <property type="component" value="Unassembled WGS sequence"/>
</dbReference>
<dbReference type="EMBL" id="LXQA010139095">
    <property type="protein sequence ID" value="MCI24006.1"/>
    <property type="molecule type" value="Genomic_DNA"/>
</dbReference>
<name>A0A392QKC8_9FABA</name>
<proteinExistence type="predicted"/>
<feature type="non-terminal residue" evidence="1">
    <location>
        <position position="42"/>
    </location>
</feature>
<keyword evidence="2" id="KW-1185">Reference proteome</keyword>
<comment type="caution">
    <text evidence="1">The sequence shown here is derived from an EMBL/GenBank/DDBJ whole genome shotgun (WGS) entry which is preliminary data.</text>
</comment>
<dbReference type="AlphaFoldDB" id="A0A392QKC8"/>
<protein>
    <submittedName>
        <fullName evidence="1">Uncharacterized protein</fullName>
    </submittedName>
</protein>
<reference evidence="1 2" key="1">
    <citation type="journal article" date="2018" name="Front. Plant Sci.">
        <title>Red Clover (Trifolium pratense) and Zigzag Clover (T. medium) - A Picture of Genomic Similarities and Differences.</title>
        <authorList>
            <person name="Dluhosova J."/>
            <person name="Istvanek J."/>
            <person name="Nedelnik J."/>
            <person name="Repkova J."/>
        </authorList>
    </citation>
    <scope>NUCLEOTIDE SEQUENCE [LARGE SCALE GENOMIC DNA]</scope>
    <source>
        <strain evidence="2">cv. 10/8</strain>
        <tissue evidence="1">Leaf</tissue>
    </source>
</reference>
<evidence type="ECO:0000313" key="2">
    <source>
        <dbReference type="Proteomes" id="UP000265520"/>
    </source>
</evidence>
<sequence length="42" mass="4433">MDENDTYSSSTTMDGCETTVDGAALVMIFEVLHSSSLSGCAR</sequence>
<accession>A0A392QKC8</accession>
<evidence type="ECO:0000313" key="1">
    <source>
        <dbReference type="EMBL" id="MCI24006.1"/>
    </source>
</evidence>